<dbReference type="STRING" id="35608.A0A2U1Q2H7"/>
<protein>
    <submittedName>
        <fullName evidence="5">Zinc finger, LSD1-type</fullName>
    </submittedName>
</protein>
<evidence type="ECO:0000259" key="4">
    <source>
        <dbReference type="Pfam" id="PF06943"/>
    </source>
</evidence>
<accession>A0A2U1Q2H7</accession>
<comment type="caution">
    <text evidence="5">The sequence shown here is derived from an EMBL/GenBank/DDBJ whole genome shotgun (WGS) entry which is preliminary data.</text>
</comment>
<dbReference type="PANTHER" id="PTHR31747:SF3">
    <property type="entry name" value="PROTEIN LSD1"/>
    <property type="match status" value="1"/>
</dbReference>
<keyword evidence="2" id="KW-0539">Nucleus</keyword>
<evidence type="ECO:0000256" key="3">
    <source>
        <dbReference type="SAM" id="MobiDB-lite"/>
    </source>
</evidence>
<feature type="compositionally biased region" description="Polar residues" evidence="3">
    <location>
        <begin position="123"/>
        <end position="145"/>
    </location>
</feature>
<name>A0A2U1Q2H7_ARTAN</name>
<dbReference type="AlphaFoldDB" id="A0A2U1Q2H7"/>
<dbReference type="InterPro" id="IPR005735">
    <property type="entry name" value="Znf_LSD1"/>
</dbReference>
<dbReference type="GO" id="GO:0005634">
    <property type="term" value="C:nucleus"/>
    <property type="evidence" value="ECO:0007669"/>
    <property type="project" value="UniProtKB-SubCell"/>
</dbReference>
<dbReference type="Proteomes" id="UP000245207">
    <property type="component" value="Unassembled WGS sequence"/>
</dbReference>
<proteinExistence type="predicted"/>
<feature type="domain" description="Zinc finger LSD1-type" evidence="4">
    <location>
        <begin position="46"/>
        <end position="70"/>
    </location>
</feature>
<feature type="region of interest" description="Disordered" evidence="3">
    <location>
        <begin position="118"/>
        <end position="145"/>
    </location>
</feature>
<comment type="subcellular location">
    <subcellularLocation>
        <location evidence="1">Nucleus</location>
    </subcellularLocation>
</comment>
<dbReference type="Pfam" id="PF06943">
    <property type="entry name" value="zf-LSD1"/>
    <property type="match status" value="3"/>
</dbReference>
<organism evidence="5 6">
    <name type="scientific">Artemisia annua</name>
    <name type="common">Sweet wormwood</name>
    <dbReference type="NCBI Taxonomy" id="35608"/>
    <lineage>
        <taxon>Eukaryota</taxon>
        <taxon>Viridiplantae</taxon>
        <taxon>Streptophyta</taxon>
        <taxon>Embryophyta</taxon>
        <taxon>Tracheophyta</taxon>
        <taxon>Spermatophyta</taxon>
        <taxon>Magnoliopsida</taxon>
        <taxon>eudicotyledons</taxon>
        <taxon>Gunneridae</taxon>
        <taxon>Pentapetalae</taxon>
        <taxon>asterids</taxon>
        <taxon>campanulids</taxon>
        <taxon>Asterales</taxon>
        <taxon>Asteraceae</taxon>
        <taxon>Asteroideae</taxon>
        <taxon>Anthemideae</taxon>
        <taxon>Artemisiinae</taxon>
        <taxon>Artemisia</taxon>
    </lineage>
</organism>
<evidence type="ECO:0000256" key="1">
    <source>
        <dbReference type="ARBA" id="ARBA00004123"/>
    </source>
</evidence>
<dbReference type="InterPro" id="IPR040319">
    <property type="entry name" value="LSD1-like"/>
</dbReference>
<dbReference type="OrthoDB" id="5594417at2759"/>
<feature type="domain" description="Zinc finger LSD1-type" evidence="4">
    <location>
        <begin position="7"/>
        <end position="31"/>
    </location>
</feature>
<dbReference type="EMBL" id="PKPP01000486">
    <property type="protein sequence ID" value="PWA92175.1"/>
    <property type="molecule type" value="Genomic_DNA"/>
</dbReference>
<evidence type="ECO:0000313" key="6">
    <source>
        <dbReference type="Proteomes" id="UP000245207"/>
    </source>
</evidence>
<evidence type="ECO:0000256" key="2">
    <source>
        <dbReference type="ARBA" id="ARBA00023242"/>
    </source>
</evidence>
<keyword evidence="6" id="KW-1185">Reference proteome</keyword>
<feature type="domain" description="Zinc finger LSD1-type" evidence="4">
    <location>
        <begin position="84"/>
        <end position="108"/>
    </location>
</feature>
<evidence type="ECO:0000313" key="5">
    <source>
        <dbReference type="EMBL" id="PWA92175.1"/>
    </source>
</evidence>
<dbReference type="NCBIfam" id="TIGR01053">
    <property type="entry name" value="LSD1"/>
    <property type="match status" value="3"/>
</dbReference>
<dbReference type="PANTHER" id="PTHR31747">
    <property type="entry name" value="PROTEIN LSD1"/>
    <property type="match status" value="1"/>
</dbReference>
<reference evidence="5 6" key="1">
    <citation type="journal article" date="2018" name="Mol. Plant">
        <title>The genome of Artemisia annua provides insight into the evolution of Asteraceae family and artemisinin biosynthesis.</title>
        <authorList>
            <person name="Shen Q."/>
            <person name="Zhang L."/>
            <person name="Liao Z."/>
            <person name="Wang S."/>
            <person name="Yan T."/>
            <person name="Shi P."/>
            <person name="Liu M."/>
            <person name="Fu X."/>
            <person name="Pan Q."/>
            <person name="Wang Y."/>
            <person name="Lv Z."/>
            <person name="Lu X."/>
            <person name="Zhang F."/>
            <person name="Jiang W."/>
            <person name="Ma Y."/>
            <person name="Chen M."/>
            <person name="Hao X."/>
            <person name="Li L."/>
            <person name="Tang Y."/>
            <person name="Lv G."/>
            <person name="Zhou Y."/>
            <person name="Sun X."/>
            <person name="Brodelius P.E."/>
            <person name="Rose J.K.C."/>
            <person name="Tang K."/>
        </authorList>
    </citation>
    <scope>NUCLEOTIDE SEQUENCE [LARGE SCALE GENOMIC DNA]</scope>
    <source>
        <strain evidence="6">cv. Huhao1</strain>
        <tissue evidence="5">Leaf</tissue>
    </source>
</reference>
<sequence length="160" mass="16683">MQSQIVCSGCRSILVYPKGASNVCCVLCNAVTSAPPPGMEITQLICGGCRTLLMHTRGAAKVKCTCCHTVNLAPVANQIAHVNCANCGTMLMYPYGAPSVKCAVCLYITNVNTNGRVPAPVQPNGTATSTLIPSMSTETPHSYNQTVVDDESGKLLSSSS</sequence>
<gene>
    <name evidence="5" type="ORF">CTI12_AA082390</name>
</gene>